<reference evidence="2 3" key="1">
    <citation type="submission" date="2017-09" db="EMBL/GenBank/DDBJ databases">
        <authorList>
            <person name="Ehlers B."/>
            <person name="Leendertz F.H."/>
        </authorList>
    </citation>
    <scope>NUCLEOTIDE SEQUENCE [LARGE SCALE GENOMIC DNA]</scope>
    <source>
        <strain evidence="2 3">USBA 140</strain>
    </source>
</reference>
<feature type="domain" description="NAD-dependent epimerase/dehydratase" evidence="1">
    <location>
        <begin position="12"/>
        <end position="236"/>
    </location>
</feature>
<keyword evidence="3" id="KW-1185">Reference proteome</keyword>
<dbReference type="Gene3D" id="3.40.50.720">
    <property type="entry name" value="NAD(P)-binding Rossmann-like Domain"/>
    <property type="match status" value="1"/>
</dbReference>
<dbReference type="InterPro" id="IPR036291">
    <property type="entry name" value="NAD(P)-bd_dom_sf"/>
</dbReference>
<protein>
    <submittedName>
        <fullName evidence="2">Nucleoside-diphosphate-sugar epimerase</fullName>
    </submittedName>
</protein>
<dbReference type="GO" id="GO:0005737">
    <property type="term" value="C:cytoplasm"/>
    <property type="evidence" value="ECO:0007669"/>
    <property type="project" value="TreeGrafter"/>
</dbReference>
<dbReference type="PANTHER" id="PTHR48079:SF6">
    <property type="entry name" value="NAD(P)-BINDING DOMAIN-CONTAINING PROTEIN-RELATED"/>
    <property type="match status" value="1"/>
</dbReference>
<dbReference type="InterPro" id="IPR001509">
    <property type="entry name" value="Epimerase_deHydtase"/>
</dbReference>
<proteinExistence type="predicted"/>
<dbReference type="SUPFAM" id="SSF51735">
    <property type="entry name" value="NAD(P)-binding Rossmann-fold domains"/>
    <property type="match status" value="1"/>
</dbReference>
<dbReference type="PANTHER" id="PTHR48079">
    <property type="entry name" value="PROTEIN YEEZ"/>
    <property type="match status" value="1"/>
</dbReference>
<dbReference type="Pfam" id="PF01370">
    <property type="entry name" value="Epimerase"/>
    <property type="match status" value="1"/>
</dbReference>
<dbReference type="RefSeq" id="WP_097280498.1">
    <property type="nucleotide sequence ID" value="NZ_OCNJ01000008.1"/>
</dbReference>
<organism evidence="2 3">
    <name type="scientific">Caenispirillum bisanense</name>
    <dbReference type="NCBI Taxonomy" id="414052"/>
    <lineage>
        <taxon>Bacteria</taxon>
        <taxon>Pseudomonadati</taxon>
        <taxon>Pseudomonadota</taxon>
        <taxon>Alphaproteobacteria</taxon>
        <taxon>Rhodospirillales</taxon>
        <taxon>Novispirillaceae</taxon>
        <taxon>Caenispirillum</taxon>
    </lineage>
</organism>
<dbReference type="GO" id="GO:0004029">
    <property type="term" value="F:aldehyde dehydrogenase (NAD+) activity"/>
    <property type="evidence" value="ECO:0007669"/>
    <property type="project" value="TreeGrafter"/>
</dbReference>
<dbReference type="InterPro" id="IPR051783">
    <property type="entry name" value="NAD(P)-dependent_oxidoreduct"/>
</dbReference>
<sequence length="323" mass="33217">MTQDGPGGGRRVVVTGAAGFVGRALCARLAADGWQVTALVRRPSPDLPAGVAARVVGDLAAPDADLAALVAGADAVAHLAAKVHVMRPTPADEADFRRVNTDLTRRLAEAAAAAGVRRFLFLSTIKVNGDGTAPGRPYRADDPPAPTDAYGRSKAEAEAALAAVAAAHPGFETVVIRPPVVYGPGVAANIAALARLCDTGLPLPFGATRNARSLISVDNLTDAAAVALAAPAAGQRTYLVRDGEDVSTGELIRRLRRAQGRPARLVPVPQGAMTAALRLLGRGALADRLFGSLTVDDGPIRAELGWQPPLTLDQGLARMLGRG</sequence>
<evidence type="ECO:0000313" key="3">
    <source>
        <dbReference type="Proteomes" id="UP000219621"/>
    </source>
</evidence>
<accession>A0A286GUL6</accession>
<name>A0A286GUL6_9PROT</name>
<gene>
    <name evidence="2" type="ORF">SAMN05421508_10892</name>
</gene>
<dbReference type="OrthoDB" id="9814124at2"/>
<dbReference type="EMBL" id="OCNJ01000008">
    <property type="protein sequence ID" value="SOD98809.1"/>
    <property type="molecule type" value="Genomic_DNA"/>
</dbReference>
<evidence type="ECO:0000313" key="2">
    <source>
        <dbReference type="EMBL" id="SOD98809.1"/>
    </source>
</evidence>
<dbReference type="Proteomes" id="UP000219621">
    <property type="component" value="Unassembled WGS sequence"/>
</dbReference>
<dbReference type="AlphaFoldDB" id="A0A286GUL6"/>
<evidence type="ECO:0000259" key="1">
    <source>
        <dbReference type="Pfam" id="PF01370"/>
    </source>
</evidence>